<proteinExistence type="predicted"/>
<gene>
    <name evidence="1" type="ORF">SAMN02745149_02063</name>
</gene>
<dbReference type="OrthoDB" id="304612at2"/>
<dbReference type="Proteomes" id="UP000190423">
    <property type="component" value="Unassembled WGS sequence"/>
</dbReference>
<organism evidence="1 2">
    <name type="scientific">Treponema porcinum</name>
    <dbReference type="NCBI Taxonomy" id="261392"/>
    <lineage>
        <taxon>Bacteria</taxon>
        <taxon>Pseudomonadati</taxon>
        <taxon>Spirochaetota</taxon>
        <taxon>Spirochaetia</taxon>
        <taxon>Spirochaetales</taxon>
        <taxon>Treponemataceae</taxon>
        <taxon>Treponema</taxon>
    </lineage>
</organism>
<dbReference type="RefSeq" id="WP_078933953.1">
    <property type="nucleotide sequence ID" value="NZ_FUWG01000017.1"/>
</dbReference>
<keyword evidence="2" id="KW-1185">Reference proteome</keyword>
<protein>
    <submittedName>
        <fullName evidence="1">Uncharacterized protein</fullName>
    </submittedName>
</protein>
<dbReference type="SUPFAM" id="SSF82171">
    <property type="entry name" value="DPP6 N-terminal domain-like"/>
    <property type="match status" value="1"/>
</dbReference>
<dbReference type="EMBL" id="FUWG01000017">
    <property type="protein sequence ID" value="SJZ69862.1"/>
    <property type="molecule type" value="Genomic_DNA"/>
</dbReference>
<accession>A0A1T4MS90</accession>
<evidence type="ECO:0000313" key="1">
    <source>
        <dbReference type="EMBL" id="SJZ69862.1"/>
    </source>
</evidence>
<dbReference type="AlphaFoldDB" id="A0A1T4MS90"/>
<dbReference type="STRING" id="261392.SAMN02745149_02063"/>
<name>A0A1T4MS90_TREPO</name>
<sequence>MNKRRVFFGFFMLIFFCQALFCYDGVMAGQNNIKIVRTEYFDIIYAPGSEKSAEVLYENADGIFTELSNLFGLLHTFRLPVVISPAQDEFNAYYSSAPFSHIVMYDTVPPESFAVFSETLLSTFRHELIHAVTYNLHNNFWTKVKKIGGDTYNPALLTITSGWAEGASVSVESSGGEGRLNSEYHKQLVRQAKIEGKFPRFSEVQGARDVYPSGQLSYYFGGAFSAFLQQKYGMEKYARFWYKCVNFQTLTYFGCFKKVYGFPIQDAWEEFYDSVEVPDVSCDPAEEDWCAALTAGGKNGNLKNVSLVCASKEGAAFYDADSASVKYACFGRGKTGGSFEEGALSRAKTLCTQDDVSRLNISSGGELLAVSYTSLSGRVPKNKIRIINTKTRRSFTLPESGIRDGTVFLADGKWYLAAVKTHSQYCTLNLYSLTEGKNGSVKKAVLVRQKKFGFGKGVFSPSGSSSGRVFYILKDGMEYTIRAFSALQYETEWTVPLPEKDMVIQTVNVRAGADGTERLAFSFTRPGTMPRLALLSADISGRKADFSLSTRDSSGGIFSPSCVSGKKYVYSAHFFESNAIFTADLQKMTFETYSVRISEFAPGLQNAAALSAVSPLPQAVSSGTQADSPFPEFSSASKPFSPAKYAFSGPHGTFVPFALTQSYVIKKSADALEAVLVPFGISYITGTPWTYPLFGFSAGFNPLTESAALLAGIYGGTSETQLLSYYALLQVEFDLDGYKQAYGALNFSSKIALGRRTYLSFLQNAQIFEGRQGLTEIPLDSEEFFGALKSDDDTHRILFADITSAGLGTIKRSGKGFYDYSGVELSAVYMQNWCACVSEPSYEYDGYQNIGLDFTAKNSALLPLSAEVFLFPSKSYFLGALAECVFFTKEIQKSTVKMPFLYVNRFTLSGYYMGKFTHDWRSYMDSWAVFDAADYMRYLCEGDFFYYDEACLSASFMLTPNIGGLSRPAFRFELKAQFLYRQHPDPDQNHYSASICGITVF</sequence>
<dbReference type="GeneID" id="78317336"/>
<evidence type="ECO:0000313" key="2">
    <source>
        <dbReference type="Proteomes" id="UP000190423"/>
    </source>
</evidence>
<reference evidence="1 2" key="1">
    <citation type="submission" date="2017-02" db="EMBL/GenBank/DDBJ databases">
        <authorList>
            <person name="Peterson S.W."/>
        </authorList>
    </citation>
    <scope>NUCLEOTIDE SEQUENCE [LARGE SCALE GENOMIC DNA]</scope>
    <source>
        <strain evidence="1 2">ATCC BAA-908</strain>
    </source>
</reference>